<reference evidence="6" key="1">
    <citation type="journal article" date="2012" name="Nat. Commun.">
        <title>The genome of Prunus mume.</title>
        <authorList>
            <person name="Zhang Q."/>
            <person name="Chen W."/>
            <person name="Sun L."/>
            <person name="Zhao F."/>
            <person name="Huang B."/>
            <person name="Yang W."/>
            <person name="Tao Y."/>
            <person name="Wang J."/>
            <person name="Yuan Z."/>
            <person name="Fan G."/>
            <person name="Xing Z."/>
            <person name="Han C."/>
            <person name="Pan H."/>
            <person name="Zhong X."/>
            <person name="Shi W."/>
            <person name="Liang X."/>
            <person name="Du D."/>
            <person name="Sun F."/>
            <person name="Xu Z."/>
            <person name="Hao R."/>
            <person name="Lv T."/>
            <person name="Lv Y."/>
            <person name="Zheng Z."/>
            <person name="Sun M."/>
            <person name="Luo L."/>
            <person name="Cai M."/>
            <person name="Gao Y."/>
            <person name="Wang J."/>
            <person name="Yin Y."/>
            <person name="Xu X."/>
            <person name="Cheng T."/>
            <person name="Wang J."/>
        </authorList>
    </citation>
    <scope>NUCLEOTIDE SEQUENCE [LARGE SCALE GENOMIC DNA]</scope>
</reference>
<evidence type="ECO:0000256" key="3">
    <source>
        <dbReference type="ARBA" id="ARBA00022842"/>
    </source>
</evidence>
<dbReference type="PANTHER" id="PTHR31225">
    <property type="entry name" value="OS04G0344100 PROTEIN-RELATED"/>
    <property type="match status" value="1"/>
</dbReference>
<sequence length="489" mass="55955">MSFPIAAQVAHSAEPEIVRQTANYHPSIWGDRFLNYDEKNIITYGHMRQQVDQLKVAVRKEVFTTSAGDFSHHLKLIDAVQRLGVAYHFEREIEEALQRVHVSYHDYDGGDLYTVALGFRLLRQHGFNVSCDIFNKFKDKNGNFKESLTADVPAMLSFYEAAHLRKHEEDILEEALVFTTTHLESAETTDARNPLALQITQALERPLRKGLERVYARGYMSIYQDDASHSEAILKLAKLDFNLVQSLHKKELSEITRKILTKVIALVSVLDDIYDAFGTYEELVIFTGAIERWDINCMDELPDYMQVFYHTLLNVYDEIEEEMAKEGRSYRVYYAKEAKYIKNIIKNPSALDSEGSICVSWIVDSISETVLATATRQTSARVAWLTLEKRYASSNHHRILHLRSQLIHFFRNDVSISNFLDKINFIDDSLALSGSPVDNNELLAVIMINVGHAYEYTVAVAQARETPISYADLLEALLLSAEQRAKLWS</sequence>
<reference evidence="7" key="2">
    <citation type="submission" date="2025-08" db="UniProtKB">
        <authorList>
            <consortium name="RefSeq"/>
        </authorList>
    </citation>
    <scope>IDENTIFICATION</scope>
</reference>
<evidence type="ECO:0000313" key="7">
    <source>
        <dbReference type="RefSeq" id="XP_016648250.1"/>
    </source>
</evidence>
<dbReference type="PANTHER" id="PTHR31225:SF251">
    <property type="entry name" value="(-)-GERMACRENE D SYNTHASE-LIKE ISOFORM X2"/>
    <property type="match status" value="1"/>
</dbReference>
<dbReference type="RefSeq" id="XP_016648250.1">
    <property type="nucleotide sequence ID" value="XM_016792764.1"/>
</dbReference>
<protein>
    <submittedName>
        <fullName evidence="7">(-)-alpha-pinene synthase-like</fullName>
    </submittedName>
</protein>
<keyword evidence="6" id="KW-1185">Reference proteome</keyword>
<feature type="domain" description="Terpene synthase N-terminal" evidence="4">
    <location>
        <begin position="28"/>
        <end position="203"/>
    </location>
</feature>
<keyword evidence="2" id="KW-0479">Metal-binding</keyword>
<feature type="domain" description="Terpene synthase metal-binding" evidence="5">
    <location>
        <begin position="244"/>
        <end position="342"/>
    </location>
</feature>
<evidence type="ECO:0000256" key="1">
    <source>
        <dbReference type="ARBA" id="ARBA00001946"/>
    </source>
</evidence>
<evidence type="ECO:0000256" key="2">
    <source>
        <dbReference type="ARBA" id="ARBA00022723"/>
    </source>
</evidence>
<dbReference type="InterPro" id="IPR008949">
    <property type="entry name" value="Isoprenoid_synthase_dom_sf"/>
</dbReference>
<evidence type="ECO:0000259" key="5">
    <source>
        <dbReference type="Pfam" id="PF03936"/>
    </source>
</evidence>
<dbReference type="Pfam" id="PF01397">
    <property type="entry name" value="Terpene_synth"/>
    <property type="match status" value="1"/>
</dbReference>
<accession>A0ABM1LLH3</accession>
<dbReference type="InterPro" id="IPR036965">
    <property type="entry name" value="Terpene_synth_N_sf"/>
</dbReference>
<dbReference type="Gene3D" id="1.50.10.130">
    <property type="entry name" value="Terpene synthase, N-terminal domain"/>
    <property type="match status" value="1"/>
</dbReference>
<dbReference type="GeneID" id="103326375"/>
<keyword evidence="3" id="KW-0460">Magnesium</keyword>
<dbReference type="SUPFAM" id="SSF48239">
    <property type="entry name" value="Terpenoid cyclases/Protein prenyltransferases"/>
    <property type="match status" value="1"/>
</dbReference>
<proteinExistence type="predicted"/>
<name>A0ABM1LLH3_PRUMU</name>
<dbReference type="SUPFAM" id="SSF48576">
    <property type="entry name" value="Terpenoid synthases"/>
    <property type="match status" value="1"/>
</dbReference>
<gene>
    <name evidence="7" type="primary">LOC103326375</name>
</gene>
<evidence type="ECO:0000259" key="4">
    <source>
        <dbReference type="Pfam" id="PF01397"/>
    </source>
</evidence>
<dbReference type="InterPro" id="IPR008930">
    <property type="entry name" value="Terpenoid_cyclase/PrenylTrfase"/>
</dbReference>
<dbReference type="Gene3D" id="1.10.600.10">
    <property type="entry name" value="Farnesyl Diphosphate Synthase"/>
    <property type="match status" value="1"/>
</dbReference>
<dbReference type="InterPro" id="IPR001906">
    <property type="entry name" value="Terpene_synth_N"/>
</dbReference>
<evidence type="ECO:0000313" key="6">
    <source>
        <dbReference type="Proteomes" id="UP000694861"/>
    </source>
</evidence>
<comment type="cofactor">
    <cofactor evidence="1">
        <name>Mg(2+)</name>
        <dbReference type="ChEBI" id="CHEBI:18420"/>
    </cofactor>
</comment>
<dbReference type="Proteomes" id="UP000694861">
    <property type="component" value="Linkage group LG3"/>
</dbReference>
<organism evidence="6 7">
    <name type="scientific">Prunus mume</name>
    <name type="common">Japanese apricot</name>
    <name type="synonym">Armeniaca mume</name>
    <dbReference type="NCBI Taxonomy" id="102107"/>
    <lineage>
        <taxon>Eukaryota</taxon>
        <taxon>Viridiplantae</taxon>
        <taxon>Streptophyta</taxon>
        <taxon>Embryophyta</taxon>
        <taxon>Tracheophyta</taxon>
        <taxon>Spermatophyta</taxon>
        <taxon>Magnoliopsida</taxon>
        <taxon>eudicotyledons</taxon>
        <taxon>Gunneridae</taxon>
        <taxon>Pentapetalae</taxon>
        <taxon>rosids</taxon>
        <taxon>fabids</taxon>
        <taxon>Rosales</taxon>
        <taxon>Rosaceae</taxon>
        <taxon>Amygdaloideae</taxon>
        <taxon>Amygdaleae</taxon>
        <taxon>Prunus</taxon>
    </lineage>
</organism>
<dbReference type="InterPro" id="IPR050148">
    <property type="entry name" value="Terpene_synthase-like"/>
</dbReference>
<dbReference type="Pfam" id="PF03936">
    <property type="entry name" value="Terpene_synth_C"/>
    <property type="match status" value="1"/>
</dbReference>
<dbReference type="InterPro" id="IPR005630">
    <property type="entry name" value="Terpene_synthase_metal-bd"/>
</dbReference>